<evidence type="ECO:0000313" key="1">
    <source>
        <dbReference type="EMBL" id="SMB84601.1"/>
    </source>
</evidence>
<protein>
    <submittedName>
        <fullName evidence="1">Uncharacterized protein</fullName>
    </submittedName>
</protein>
<sequence>MIMSVANTTPVIKSGIERAPRRPLDAVPLLPALQNPAAVGGTSPLSEQRIPPGRCLDRYAQVVNQKTASVAEYAEIREEFHGEIIRPSVRKETNGRWQAVPWV</sequence>
<keyword evidence="2" id="KW-1185">Reference proteome</keyword>
<reference evidence="1 2" key="1">
    <citation type="submission" date="2017-04" db="EMBL/GenBank/DDBJ databases">
        <authorList>
            <person name="Afonso C.L."/>
            <person name="Miller P.J."/>
            <person name="Scott M.A."/>
            <person name="Spackman E."/>
            <person name="Goraichik I."/>
            <person name="Dimitrov K.M."/>
            <person name="Suarez D.L."/>
            <person name="Swayne D.E."/>
        </authorList>
    </citation>
    <scope>NUCLEOTIDE SEQUENCE [LARGE SCALE GENOMIC DNA]</scope>
    <source>
        <strain evidence="1 2">KR-140</strain>
    </source>
</reference>
<accession>A0A1W1UUW0</accession>
<proteinExistence type="predicted"/>
<dbReference type="AlphaFoldDB" id="A0A1W1UUW0"/>
<dbReference type="Proteomes" id="UP000192582">
    <property type="component" value="Unassembled WGS sequence"/>
</dbReference>
<dbReference type="EMBL" id="FWWU01000007">
    <property type="protein sequence ID" value="SMB84601.1"/>
    <property type="molecule type" value="Genomic_DNA"/>
</dbReference>
<gene>
    <name evidence="1" type="ORF">SAMN00790413_05210</name>
</gene>
<evidence type="ECO:0000313" key="2">
    <source>
        <dbReference type="Proteomes" id="UP000192582"/>
    </source>
</evidence>
<name>A0A1W1UUW0_9DEIO</name>
<organism evidence="1 2">
    <name type="scientific">Deinococcus hopiensis KR-140</name>
    <dbReference type="NCBI Taxonomy" id="695939"/>
    <lineage>
        <taxon>Bacteria</taxon>
        <taxon>Thermotogati</taxon>
        <taxon>Deinococcota</taxon>
        <taxon>Deinococci</taxon>
        <taxon>Deinococcales</taxon>
        <taxon>Deinococcaceae</taxon>
        <taxon>Deinococcus</taxon>
    </lineage>
</organism>